<gene>
    <name evidence="1" type="ORF">CIK84_11265</name>
</gene>
<dbReference type="EMBL" id="PNQX01000002">
    <property type="protein sequence ID" value="PMQ19282.1"/>
    <property type="molecule type" value="Genomic_DNA"/>
</dbReference>
<protein>
    <submittedName>
        <fullName evidence="1">Uncharacterized protein</fullName>
    </submittedName>
</protein>
<dbReference type="AlphaFoldDB" id="A0A2N7RZH1"/>
<organism evidence="1 2">
    <name type="scientific">Glutamicibacter arilaitensis</name>
    <dbReference type="NCBI Taxonomy" id="256701"/>
    <lineage>
        <taxon>Bacteria</taxon>
        <taxon>Bacillati</taxon>
        <taxon>Actinomycetota</taxon>
        <taxon>Actinomycetes</taxon>
        <taxon>Micrococcales</taxon>
        <taxon>Micrococcaceae</taxon>
        <taxon>Glutamicibacter</taxon>
    </lineage>
</organism>
<accession>A0A2N7RZH1</accession>
<name>A0A2N7RZH1_9MICC</name>
<dbReference type="Proteomes" id="UP000235739">
    <property type="component" value="Unassembled WGS sequence"/>
</dbReference>
<evidence type="ECO:0000313" key="1">
    <source>
        <dbReference type="EMBL" id="PMQ19282.1"/>
    </source>
</evidence>
<comment type="caution">
    <text evidence="1">The sequence shown here is derived from an EMBL/GenBank/DDBJ whole genome shotgun (WGS) entry which is preliminary data.</text>
</comment>
<proteinExistence type="predicted"/>
<reference evidence="1 2" key="1">
    <citation type="journal article" date="2017" name="Elife">
        <title>Extensive horizontal gene transfer in cheese-associated bacteria.</title>
        <authorList>
            <person name="Bonham K.S."/>
            <person name="Wolfe B.E."/>
            <person name="Dutton R.J."/>
        </authorList>
    </citation>
    <scope>NUCLEOTIDE SEQUENCE [LARGE SCALE GENOMIC DNA]</scope>
    <source>
        <strain evidence="1 2">JB182</strain>
    </source>
</reference>
<dbReference type="RefSeq" id="WP_096257681.1">
    <property type="nucleotide sequence ID" value="NZ_JBQQGH010000044.1"/>
</dbReference>
<evidence type="ECO:0000313" key="2">
    <source>
        <dbReference type="Proteomes" id="UP000235739"/>
    </source>
</evidence>
<sequence length="129" mass="14299">MVFKPSFKQNVFEFQLSGSKKKFSIPLRQYISADLAERLEEAATTAQPMIKKIQEAKELASASGEEPVLPDDFDPDMLASLSRIQRELFEKYAPGCYAAGTKGEIQEVMQEWGRVSNIELGESSASSSS</sequence>